<dbReference type="OrthoDB" id="7403325at2759"/>
<dbReference type="EMBL" id="CAJNIZ010047082">
    <property type="protein sequence ID" value="CAE7761842.1"/>
    <property type="molecule type" value="Genomic_DNA"/>
</dbReference>
<organism evidence="2 3">
    <name type="scientific">Symbiodinium pilosum</name>
    <name type="common">Dinoflagellate</name>
    <dbReference type="NCBI Taxonomy" id="2952"/>
    <lineage>
        <taxon>Eukaryota</taxon>
        <taxon>Sar</taxon>
        <taxon>Alveolata</taxon>
        <taxon>Dinophyceae</taxon>
        <taxon>Suessiales</taxon>
        <taxon>Symbiodiniaceae</taxon>
        <taxon>Symbiodinium</taxon>
    </lineage>
</organism>
<comment type="caution">
    <text evidence="2">The sequence shown here is derived from an EMBL/GenBank/DDBJ whole genome shotgun (WGS) entry which is preliminary data.</text>
</comment>
<feature type="coiled-coil region" evidence="1">
    <location>
        <begin position="2"/>
        <end position="29"/>
    </location>
</feature>
<evidence type="ECO:0000313" key="3">
    <source>
        <dbReference type="Proteomes" id="UP000649617"/>
    </source>
</evidence>
<evidence type="ECO:0000256" key="1">
    <source>
        <dbReference type="SAM" id="Coils"/>
    </source>
</evidence>
<gene>
    <name evidence="2" type="primary">Comt</name>
    <name evidence="2" type="ORF">SPIL2461_LOCUS22242</name>
</gene>
<evidence type="ECO:0000313" key="2">
    <source>
        <dbReference type="EMBL" id="CAE7761842.1"/>
    </source>
</evidence>
<keyword evidence="1" id="KW-0175">Coiled coil</keyword>
<protein>
    <submittedName>
        <fullName evidence="2">Comt protein</fullName>
    </submittedName>
</protein>
<dbReference type="SUPFAM" id="SSF53335">
    <property type="entry name" value="S-adenosyl-L-methionine-dependent methyltransferases"/>
    <property type="match status" value="1"/>
</dbReference>
<dbReference type="AlphaFoldDB" id="A0A812Y0H2"/>
<dbReference type="Proteomes" id="UP000649617">
    <property type="component" value="Unassembled WGS sequence"/>
</dbReference>
<name>A0A812Y0H2_SYMPI</name>
<dbReference type="Gene3D" id="3.40.50.150">
    <property type="entry name" value="Vaccinia Virus protein VP39"/>
    <property type="match status" value="1"/>
</dbReference>
<dbReference type="PANTHER" id="PTHR43836:SF2">
    <property type="entry name" value="CATECHOL O-METHYLTRANSFERASE 1-RELATED"/>
    <property type="match status" value="1"/>
</dbReference>
<proteinExistence type="predicted"/>
<accession>A0A812Y0H2</accession>
<reference evidence="2" key="1">
    <citation type="submission" date="2021-02" db="EMBL/GenBank/DDBJ databases">
        <authorList>
            <person name="Dougan E. K."/>
            <person name="Rhodes N."/>
            <person name="Thang M."/>
            <person name="Chan C."/>
        </authorList>
    </citation>
    <scope>NUCLEOTIDE SEQUENCE</scope>
</reference>
<dbReference type="PANTHER" id="PTHR43836">
    <property type="entry name" value="CATECHOL O-METHYLTRANSFERASE 1-RELATED"/>
    <property type="match status" value="1"/>
</dbReference>
<dbReference type="InterPro" id="IPR029063">
    <property type="entry name" value="SAM-dependent_MTases_sf"/>
</dbReference>
<keyword evidence="3" id="KW-1185">Reference proteome</keyword>
<dbReference type="GO" id="GO:0008171">
    <property type="term" value="F:O-methyltransferase activity"/>
    <property type="evidence" value="ECO:0007669"/>
    <property type="project" value="TreeGrafter"/>
</dbReference>
<sequence length="598" mass="65533">MKAQMEAGREATRKQLDALQQQQESLEKISSAEDFVNFMTKEGMAHEDLQRMLTGDPKHMEELVAKMLNKAADPGMKMTAVAALGQRGMFIPQEVANMAQTHATSDTVEESSMCMIAEMWAVHATEHKPFNPAILAWCFGRLQLQRAAVSDGASSACVRSLRFGDMHALLWSLSRGCSWSELLGTFERWVACDPSTDVLDIGVMLAPCEAVREASLECRLWKLITSAAPLRRDMLEIVAGSTEHCFNPDAYIDRQRVATDLPGAQVARHGGHAQHKLSMLVQFVESRVTCGPRARQDVLSAIVEFSNLKANYWLKVAGDGKGMLMDCVLDQAAEARGGVRLEFGSYVGFSTIRLSGMAPAMAPRLSVQSLEVDPLHVCVSRHMLNLGERAQVAEVCTGQVKDLLPRVLEDFGSCAAGLVFMDHRGTRFHSELQLLENSMSLSPGADILCDNVLHPGSACVWSFGVETTSCALAYVSFTGTGDVHMVHAPLGQEINRPFNLLPTRFTVFYVLWAVETKRLEETLLIEGLARRWDHDQVRSTVVPALPEDPAPKYAINAGPFPVLIEPSGAKAKPEAYVFQPATAVALLHVLEDFASHGS</sequence>